<protein>
    <submittedName>
        <fullName evidence="2">Uncharacterized protein</fullName>
    </submittedName>
</protein>
<feature type="compositionally biased region" description="Basic and acidic residues" evidence="1">
    <location>
        <begin position="1"/>
        <end position="10"/>
    </location>
</feature>
<dbReference type="AlphaFoldDB" id="A0A8D0GAI7"/>
<dbReference type="GO" id="GO:0051893">
    <property type="term" value="P:regulation of focal adhesion assembly"/>
    <property type="evidence" value="ECO:0007669"/>
    <property type="project" value="TreeGrafter"/>
</dbReference>
<dbReference type="Ensembl" id="ENSSPUT00000004522.1">
    <property type="protein sequence ID" value="ENSSPUP00000004255.1"/>
    <property type="gene ID" value="ENSSPUG00000003290.1"/>
</dbReference>
<dbReference type="GO" id="GO:0001725">
    <property type="term" value="C:stress fiber"/>
    <property type="evidence" value="ECO:0007669"/>
    <property type="project" value="TreeGrafter"/>
</dbReference>
<dbReference type="PANTHER" id="PTHR15551">
    <property type="entry name" value="LIM DOMAIN ONLY 7"/>
    <property type="match status" value="1"/>
</dbReference>
<dbReference type="GO" id="GO:0051496">
    <property type="term" value="P:positive regulation of stress fiber assembly"/>
    <property type="evidence" value="ECO:0007669"/>
    <property type="project" value="TreeGrafter"/>
</dbReference>
<feature type="region of interest" description="Disordered" evidence="1">
    <location>
        <begin position="220"/>
        <end position="242"/>
    </location>
</feature>
<dbReference type="GeneTree" id="ENSGT00950000183159"/>
<evidence type="ECO:0000313" key="3">
    <source>
        <dbReference type="Proteomes" id="UP000694392"/>
    </source>
</evidence>
<evidence type="ECO:0000256" key="1">
    <source>
        <dbReference type="SAM" id="MobiDB-lite"/>
    </source>
</evidence>
<keyword evidence="3" id="KW-1185">Reference proteome</keyword>
<reference evidence="2" key="2">
    <citation type="submission" date="2025-09" db="UniProtKB">
        <authorList>
            <consortium name="Ensembl"/>
        </authorList>
    </citation>
    <scope>IDENTIFICATION</scope>
</reference>
<feature type="region of interest" description="Disordered" evidence="1">
    <location>
        <begin position="1"/>
        <end position="31"/>
    </location>
</feature>
<name>A0A8D0GAI7_SPHPU</name>
<organism evidence="2 3">
    <name type="scientific">Sphenodon punctatus</name>
    <name type="common">Tuatara</name>
    <name type="synonym">Hatteria punctata</name>
    <dbReference type="NCBI Taxonomy" id="8508"/>
    <lineage>
        <taxon>Eukaryota</taxon>
        <taxon>Metazoa</taxon>
        <taxon>Chordata</taxon>
        <taxon>Craniata</taxon>
        <taxon>Vertebrata</taxon>
        <taxon>Euteleostomi</taxon>
        <taxon>Lepidosauria</taxon>
        <taxon>Sphenodontia</taxon>
        <taxon>Sphenodontidae</taxon>
        <taxon>Sphenodon</taxon>
    </lineage>
</organism>
<dbReference type="GO" id="GO:0032034">
    <property type="term" value="F:myosin II head/neck binding"/>
    <property type="evidence" value="ECO:0007669"/>
    <property type="project" value="TreeGrafter"/>
</dbReference>
<sequence length="304" mass="33146">MPKILERSHSVEPNSSSPPKDPNPLRYLRQQSLPVPKYTATIEATIVLPSSESEVSGLTGHSSPSKTVVSKAVPMLTPKPYSQPKNTPQVLKTFKVDGKVSMNGETCNGVEEEKEKECTTLIFAPSPSRTPKSEVVAEMDASFIESKQVTASTELSLRRTNTPSSAKRELTTSCMEEVKQDEIDPGIPEMVNLVCSSPDHKPLETAVTCASPTVNSVEVPLSNHSKETASKDKDLTKPDTEKQNEAEVLVIQKVVKSESSEQDDVILPFLKKVPEISQVTLQNSVPQGKQKKINVALSCTDFNC</sequence>
<feature type="compositionally biased region" description="Basic and acidic residues" evidence="1">
    <location>
        <begin position="224"/>
        <end position="242"/>
    </location>
</feature>
<dbReference type="PANTHER" id="PTHR15551:SF3">
    <property type="entry name" value="LIM AND CALPONIN HOMOLOGY DOMAINS-CONTAINING PROTEIN 1"/>
    <property type="match status" value="1"/>
</dbReference>
<evidence type="ECO:0000313" key="2">
    <source>
        <dbReference type="Ensembl" id="ENSSPUP00000004255.1"/>
    </source>
</evidence>
<proteinExistence type="predicted"/>
<reference evidence="2" key="1">
    <citation type="submission" date="2025-08" db="UniProtKB">
        <authorList>
            <consortium name="Ensembl"/>
        </authorList>
    </citation>
    <scope>IDENTIFICATION</scope>
</reference>
<dbReference type="Proteomes" id="UP000694392">
    <property type="component" value="Unplaced"/>
</dbReference>
<accession>A0A8D0GAI7</accession>